<keyword evidence="2" id="KW-0832">Ubl conjugation</keyword>
<keyword evidence="5" id="KW-1185">Reference proteome</keyword>
<feature type="domain" description="Ubiquitin-like" evidence="3">
    <location>
        <begin position="30"/>
        <end position="100"/>
    </location>
</feature>
<sequence>RTLVDYNIQKEFTLHLVLSLCGGYREDEVYPIIVRTYNREKFTLEIRTSFTIENVIIMVQEKGDYKDRLHMLLDGQYLEYKKSLFNFNIQNNWTLHLTGR</sequence>
<evidence type="ECO:0000259" key="3">
    <source>
        <dbReference type="PROSITE" id="PS50053"/>
    </source>
</evidence>
<proteinExistence type="predicted"/>
<dbReference type="InterPro" id="IPR050158">
    <property type="entry name" value="Ubiquitin_ubiquitin-like"/>
</dbReference>
<organism evidence="4 5">
    <name type="scientific">Solanum verrucosum</name>
    <dbReference type="NCBI Taxonomy" id="315347"/>
    <lineage>
        <taxon>Eukaryota</taxon>
        <taxon>Viridiplantae</taxon>
        <taxon>Streptophyta</taxon>
        <taxon>Embryophyta</taxon>
        <taxon>Tracheophyta</taxon>
        <taxon>Spermatophyta</taxon>
        <taxon>Magnoliopsida</taxon>
        <taxon>eudicotyledons</taxon>
        <taxon>Gunneridae</taxon>
        <taxon>Pentapetalae</taxon>
        <taxon>asterids</taxon>
        <taxon>lamiids</taxon>
        <taxon>Solanales</taxon>
        <taxon>Solanaceae</taxon>
        <taxon>Solanoideae</taxon>
        <taxon>Solaneae</taxon>
        <taxon>Solanum</taxon>
    </lineage>
</organism>
<dbReference type="PROSITE" id="PS50053">
    <property type="entry name" value="UBIQUITIN_2"/>
    <property type="match status" value="1"/>
</dbReference>
<gene>
    <name evidence="4" type="ORF">MTR67_040562</name>
</gene>
<dbReference type="GO" id="GO:0003729">
    <property type="term" value="F:mRNA binding"/>
    <property type="evidence" value="ECO:0007669"/>
    <property type="project" value="UniProtKB-ARBA"/>
</dbReference>
<reference evidence="4" key="1">
    <citation type="submission" date="2023-08" db="EMBL/GenBank/DDBJ databases">
        <title>A de novo genome assembly of Solanum verrucosum Schlechtendal, a Mexican diploid species geographically isolated from the other diploid A-genome species in potato relatives.</title>
        <authorList>
            <person name="Hosaka K."/>
        </authorList>
    </citation>
    <scope>NUCLEOTIDE SEQUENCE</scope>
    <source>
        <tissue evidence="4">Young leaves</tissue>
    </source>
</reference>
<dbReference type="PANTHER" id="PTHR10666">
    <property type="entry name" value="UBIQUITIN"/>
    <property type="match status" value="1"/>
</dbReference>
<dbReference type="InterPro" id="IPR029071">
    <property type="entry name" value="Ubiquitin-like_domsf"/>
</dbReference>
<dbReference type="Proteomes" id="UP001234989">
    <property type="component" value="Chromosome 9"/>
</dbReference>
<protein>
    <recommendedName>
        <fullName evidence="3">Ubiquitin-like domain-containing protein</fullName>
    </recommendedName>
</protein>
<dbReference type="Pfam" id="PF00240">
    <property type="entry name" value="ubiquitin"/>
    <property type="match status" value="1"/>
</dbReference>
<evidence type="ECO:0000313" key="4">
    <source>
        <dbReference type="EMBL" id="WMV47177.1"/>
    </source>
</evidence>
<accession>A0AAF0ZPI8</accession>
<dbReference type="AlphaFoldDB" id="A0AAF0ZPI8"/>
<dbReference type="SUPFAM" id="SSF54236">
    <property type="entry name" value="Ubiquitin-like"/>
    <property type="match status" value="1"/>
</dbReference>
<name>A0AAF0ZPI8_SOLVR</name>
<feature type="non-terminal residue" evidence="4">
    <location>
        <position position="1"/>
    </location>
</feature>
<evidence type="ECO:0000313" key="5">
    <source>
        <dbReference type="Proteomes" id="UP001234989"/>
    </source>
</evidence>
<dbReference type="Gene3D" id="3.10.20.90">
    <property type="entry name" value="Phosphatidylinositol 3-kinase Catalytic Subunit, Chain A, domain 1"/>
    <property type="match status" value="2"/>
</dbReference>
<dbReference type="InterPro" id="IPR019956">
    <property type="entry name" value="Ubiquitin_dom"/>
</dbReference>
<dbReference type="PRINTS" id="PR00348">
    <property type="entry name" value="UBIQUITIN"/>
</dbReference>
<evidence type="ECO:0000256" key="2">
    <source>
        <dbReference type="ARBA" id="ARBA00022843"/>
    </source>
</evidence>
<dbReference type="EMBL" id="CP133620">
    <property type="protein sequence ID" value="WMV47177.1"/>
    <property type="molecule type" value="Genomic_DNA"/>
</dbReference>
<evidence type="ECO:0000256" key="1">
    <source>
        <dbReference type="ARBA" id="ARBA00022499"/>
    </source>
</evidence>
<dbReference type="InterPro" id="IPR000626">
    <property type="entry name" value="Ubiquitin-like_dom"/>
</dbReference>
<keyword evidence="1" id="KW-1017">Isopeptide bond</keyword>